<reference evidence="2" key="1">
    <citation type="submission" date="2013-02" db="EMBL/GenBank/DDBJ databases">
        <authorList>
            <person name="Hughes D."/>
        </authorList>
    </citation>
    <scope>NUCLEOTIDE SEQUENCE</scope>
    <source>
        <strain>Durham</strain>
        <strain evidence="2">NC isolate 2 -- Noor lab</strain>
    </source>
</reference>
<evidence type="ECO:0000313" key="1">
    <source>
        <dbReference type="EnsemblMetazoa" id="MESCA011163-PA"/>
    </source>
</evidence>
<evidence type="ECO:0000313" key="2">
    <source>
        <dbReference type="Proteomes" id="UP000015102"/>
    </source>
</evidence>
<organism evidence="1 2">
    <name type="scientific">Megaselia scalaris</name>
    <name type="common">Humpbacked fly</name>
    <name type="synonym">Phora scalaris</name>
    <dbReference type="NCBI Taxonomy" id="36166"/>
    <lineage>
        <taxon>Eukaryota</taxon>
        <taxon>Metazoa</taxon>
        <taxon>Ecdysozoa</taxon>
        <taxon>Arthropoda</taxon>
        <taxon>Hexapoda</taxon>
        <taxon>Insecta</taxon>
        <taxon>Pterygota</taxon>
        <taxon>Neoptera</taxon>
        <taxon>Endopterygota</taxon>
        <taxon>Diptera</taxon>
        <taxon>Brachycera</taxon>
        <taxon>Muscomorpha</taxon>
        <taxon>Platypezoidea</taxon>
        <taxon>Phoridae</taxon>
        <taxon>Megaseliini</taxon>
        <taxon>Megaselia</taxon>
    </lineage>
</organism>
<dbReference type="EnsemblMetazoa" id="MESCA011163-RA">
    <property type="protein sequence ID" value="MESCA011163-PA"/>
    <property type="gene ID" value="MESCA011163"/>
</dbReference>
<dbReference type="Proteomes" id="UP000015102">
    <property type="component" value="Unassembled WGS sequence"/>
</dbReference>
<dbReference type="HOGENOM" id="CLU_2388734_0_0_1"/>
<dbReference type="AlphaFoldDB" id="T1H4F4"/>
<accession>T1H4F4</accession>
<keyword evidence="2" id="KW-1185">Reference proteome</keyword>
<sequence length="94" mass="10445">MMKVESTTENSENSVLKRQTVTEEVSVADLEDSFGKGDINKDNQSQLPAKKKNGFYLLADWNSFLEVGDGDEKVVVRLNKTIGDPSLFIPVKIP</sequence>
<reference evidence="1" key="2">
    <citation type="submission" date="2015-06" db="UniProtKB">
        <authorList>
            <consortium name="EnsemblMetazoa"/>
        </authorList>
    </citation>
    <scope>IDENTIFICATION</scope>
</reference>
<protein>
    <submittedName>
        <fullName evidence="1">Uncharacterized protein</fullName>
    </submittedName>
</protein>
<dbReference type="EMBL" id="CAQQ02036598">
    <property type="status" value="NOT_ANNOTATED_CDS"/>
    <property type="molecule type" value="Genomic_DNA"/>
</dbReference>
<name>T1H4F4_MEGSC</name>
<proteinExistence type="predicted"/>
<dbReference type="STRING" id="36166.T1H4F4"/>